<dbReference type="PANTHER" id="PTHR15615:SF108">
    <property type="entry name" value="PROTEIN CNPPD1"/>
    <property type="match status" value="1"/>
</dbReference>
<dbReference type="Gene3D" id="1.10.472.10">
    <property type="entry name" value="Cyclin-like"/>
    <property type="match status" value="1"/>
</dbReference>
<dbReference type="RefSeq" id="XP_015659291.1">
    <property type="nucleotide sequence ID" value="XM_015801890.1"/>
</dbReference>
<proteinExistence type="predicted"/>
<feature type="compositionally biased region" description="Basic and acidic residues" evidence="1">
    <location>
        <begin position="1067"/>
        <end position="1077"/>
    </location>
</feature>
<feature type="compositionally biased region" description="Low complexity" evidence="1">
    <location>
        <begin position="951"/>
        <end position="975"/>
    </location>
</feature>
<evidence type="ECO:0000256" key="1">
    <source>
        <dbReference type="SAM" id="MobiDB-lite"/>
    </source>
</evidence>
<dbReference type="VEuPathDB" id="TriTrypDB:LpyrH10_07_0810"/>
<feature type="compositionally biased region" description="Polar residues" evidence="1">
    <location>
        <begin position="318"/>
        <end position="327"/>
    </location>
</feature>
<organism evidence="2 3">
    <name type="scientific">Leptomonas pyrrhocoris</name>
    <name type="common">Firebug parasite</name>
    <dbReference type="NCBI Taxonomy" id="157538"/>
    <lineage>
        <taxon>Eukaryota</taxon>
        <taxon>Discoba</taxon>
        <taxon>Euglenozoa</taxon>
        <taxon>Kinetoplastea</taxon>
        <taxon>Metakinetoplastina</taxon>
        <taxon>Trypanosomatida</taxon>
        <taxon>Trypanosomatidae</taxon>
        <taxon>Leishmaniinae</taxon>
        <taxon>Leptomonas</taxon>
    </lineage>
</organism>
<feature type="compositionally biased region" description="Polar residues" evidence="1">
    <location>
        <begin position="860"/>
        <end position="891"/>
    </location>
</feature>
<feature type="compositionally biased region" description="Low complexity" evidence="1">
    <location>
        <begin position="892"/>
        <end position="928"/>
    </location>
</feature>
<accession>A0A0N1J4V7</accession>
<dbReference type="AlphaFoldDB" id="A0A0N1J4V7"/>
<keyword evidence="3" id="KW-1185">Reference proteome</keyword>
<dbReference type="CDD" id="cd20558">
    <property type="entry name" value="CYCLIN_ScPCL7-like"/>
    <property type="match status" value="1"/>
</dbReference>
<dbReference type="InterPro" id="IPR013922">
    <property type="entry name" value="Cyclin_PHO80-like"/>
</dbReference>
<feature type="compositionally biased region" description="Polar residues" evidence="1">
    <location>
        <begin position="284"/>
        <end position="300"/>
    </location>
</feature>
<feature type="compositionally biased region" description="Low complexity" evidence="1">
    <location>
        <begin position="1011"/>
        <end position="1022"/>
    </location>
</feature>
<feature type="compositionally biased region" description="Low complexity" evidence="1">
    <location>
        <begin position="228"/>
        <end position="243"/>
    </location>
</feature>
<evidence type="ECO:0000313" key="2">
    <source>
        <dbReference type="EMBL" id="KPA80852.1"/>
    </source>
</evidence>
<dbReference type="Proteomes" id="UP000037923">
    <property type="component" value="Unassembled WGS sequence"/>
</dbReference>
<dbReference type="PANTHER" id="PTHR15615">
    <property type="match status" value="1"/>
</dbReference>
<feature type="region of interest" description="Disordered" evidence="1">
    <location>
        <begin position="574"/>
        <end position="605"/>
    </location>
</feature>
<feature type="region of interest" description="Disordered" evidence="1">
    <location>
        <begin position="787"/>
        <end position="809"/>
    </location>
</feature>
<dbReference type="GO" id="GO:0019901">
    <property type="term" value="F:protein kinase binding"/>
    <property type="evidence" value="ECO:0007669"/>
    <property type="project" value="InterPro"/>
</dbReference>
<feature type="region of interest" description="Disordered" evidence="1">
    <location>
        <begin position="860"/>
        <end position="1022"/>
    </location>
</feature>
<gene>
    <name evidence="2" type="ORF">ABB37_04274</name>
</gene>
<feature type="compositionally biased region" description="Basic and acidic residues" evidence="1">
    <location>
        <begin position="43"/>
        <end position="67"/>
    </location>
</feature>
<evidence type="ECO:0000313" key="3">
    <source>
        <dbReference type="Proteomes" id="UP000037923"/>
    </source>
</evidence>
<feature type="compositionally biased region" description="Low complexity" evidence="1">
    <location>
        <begin position="19"/>
        <end position="32"/>
    </location>
</feature>
<feature type="region of interest" description="Disordered" evidence="1">
    <location>
        <begin position="1067"/>
        <end position="1160"/>
    </location>
</feature>
<reference evidence="2 3" key="1">
    <citation type="submission" date="2015-07" db="EMBL/GenBank/DDBJ databases">
        <title>High-quality genome of monoxenous trypanosomatid Leptomonas pyrrhocoris.</title>
        <authorList>
            <person name="Flegontov P."/>
            <person name="Butenko A."/>
            <person name="Firsov S."/>
            <person name="Vlcek C."/>
            <person name="Logacheva M.D."/>
            <person name="Field M."/>
            <person name="Filatov D."/>
            <person name="Flegontova O."/>
            <person name="Gerasimov E."/>
            <person name="Jackson A.P."/>
            <person name="Kelly S."/>
            <person name="Opperdoes F."/>
            <person name="O'Reilly A."/>
            <person name="Votypka J."/>
            <person name="Yurchenko V."/>
            <person name="Lukes J."/>
        </authorList>
    </citation>
    <scope>NUCLEOTIDE SEQUENCE [LARGE SCALE GENOMIC DNA]</scope>
    <source>
        <strain evidence="2">H10</strain>
    </source>
</reference>
<feature type="compositionally biased region" description="Acidic residues" evidence="1">
    <location>
        <begin position="68"/>
        <end position="77"/>
    </location>
</feature>
<feature type="compositionally biased region" description="Polar residues" evidence="1">
    <location>
        <begin position="1078"/>
        <end position="1089"/>
    </location>
</feature>
<feature type="compositionally biased region" description="Low complexity" evidence="1">
    <location>
        <begin position="580"/>
        <end position="595"/>
    </location>
</feature>
<feature type="compositionally biased region" description="Low complexity" evidence="1">
    <location>
        <begin position="987"/>
        <end position="1000"/>
    </location>
</feature>
<dbReference type="GeneID" id="26904565"/>
<dbReference type="OMA" id="HSHCIPP"/>
<comment type="caution">
    <text evidence="2">The sequence shown here is derived from an EMBL/GenBank/DDBJ whole genome shotgun (WGS) entry which is preliminary data.</text>
</comment>
<feature type="compositionally biased region" description="Low complexity" evidence="1">
    <location>
        <begin position="796"/>
        <end position="809"/>
    </location>
</feature>
<dbReference type="Pfam" id="PF08613">
    <property type="entry name" value="Cyclin"/>
    <property type="match status" value="1"/>
</dbReference>
<name>A0A0N1J4V7_LEPPY</name>
<feature type="region of interest" description="Disordered" evidence="1">
    <location>
        <begin position="723"/>
        <end position="760"/>
    </location>
</feature>
<sequence>MHIPDPTTFADYSSTRLDTSMTTSTSVSPMPSAANGGAATRVVVHDAVDYDGEMDKAVSKAQQRERGDDDDDAEREEEGNRKQRQHQPQQRLPPPQQQQKQPRRDDDDSATQATTTATMIKVVPTMVAGSNNTHAVAPDATPQEPPPKRFATGGEDVVAELGYAVLHRGDGVDDDDNTNEEAEGKSTAMRPASVRRRHRRTAASTVEEDGDNGGIGVGGGEDEGDWMSESGSSNSRPSVRQSSTVPRRAAHAHQQQQPDKSDKESRRRSRLARHGSLLGGGRYSNDSVTASISYDPSRFNTPPLAQRQQQQQQKSEESPFTQSTSSVGLKPELGGHPSASQPSCATPPEAQAHSKAAAPPPQQQQQQQQQQQVFLPPPAQPGIPLIETRYAFLALSFMMRMLCKLHKGEPIPSSDFHSHCIPPMSVTMYVERLVRYCTGSGEALLCAFLLLLKYVFHSGHPITIYNAHRLLITSVVLGIKLRDDVYYSNIYYARIGGISGREMNKLEVLFLSKLDWETQVHAAEYAALLALLAELAVDVDPTPAQLTAFAAAFPEKVAAYVPDEDDAEVDEAAEKLRQVSTSTAATSPSSTRATAEGTSSAVTPEPVLLDATQRKTLRGAYRLHQWHTLVEPWMAQLNEHVFARKQENAQAATAAWQEEDARWRQYYRDDEAAASRLKREDSPGAWLSPLSVQRRVTSASTLATAHKNNVGSDRSRAAAAWNDEPPYQSSWPLAEGIPHHGGNGHSSYAAQQQQQQQQQELNPRYNNFINFANAVTGGYFDAPVASGSGGMHRHASPASISQQQQPSSSVYSYGLGASRRVSSAPMAAAGSHAVRYHTAAERAPRPTSATFDITNRAAASTTGAEMDSTASNTHTSNGSASEGNSRHSNTSVAALVPSQLQQLQQPSVSGTTTATTARAASPVSSTTPGSGINVNAQPYYYVSSRMRKQQQRQQQTSASAPVSTAAALSPPSTDASPDRPRNNLMVTDTTSSSSGAARATVPNVSSPTEVSSLCSSGSSFTSPACVNPPPHHNNYSSSNSSGMEAVLAAMKRGSTAVLYTADNEKVVSHADPGEGTRHNNSSGSTTGASLTFPARPIARGMLGGGHEGEQAAAAATAAAAHVPRRSPQTAYPAQVHRRPAYTAQHSLGKKRSKPDSYKDY</sequence>
<feature type="compositionally biased region" description="Acidic residues" evidence="1">
    <location>
        <begin position="172"/>
        <end position="181"/>
    </location>
</feature>
<feature type="compositionally biased region" description="Low complexity" evidence="1">
    <location>
        <begin position="1111"/>
        <end position="1120"/>
    </location>
</feature>
<dbReference type="EMBL" id="LGTL01000007">
    <property type="protein sequence ID" value="KPA80852.1"/>
    <property type="molecule type" value="Genomic_DNA"/>
</dbReference>
<feature type="region of interest" description="Disordered" evidence="1">
    <location>
        <begin position="1"/>
        <end position="378"/>
    </location>
</feature>
<feature type="compositionally biased region" description="Low complexity" evidence="1">
    <location>
        <begin position="347"/>
        <end position="374"/>
    </location>
</feature>
<protein>
    <submittedName>
        <fullName evidence="2">Putative Cyc2-like cyclin</fullName>
    </submittedName>
</protein>
<dbReference type="OrthoDB" id="337735at2759"/>